<comment type="caution">
    <text evidence="2">The sequence shown here is derived from an EMBL/GenBank/DDBJ whole genome shotgun (WGS) entry which is preliminary data.</text>
</comment>
<organism evidence="2 3">
    <name type="scientific">Leptospira noguchii str. 2007001578</name>
    <dbReference type="NCBI Taxonomy" id="1049974"/>
    <lineage>
        <taxon>Bacteria</taxon>
        <taxon>Pseudomonadati</taxon>
        <taxon>Spirochaetota</taxon>
        <taxon>Spirochaetia</taxon>
        <taxon>Leptospirales</taxon>
        <taxon>Leptospiraceae</taxon>
        <taxon>Leptospira</taxon>
    </lineage>
</organism>
<dbReference type="NCBIfam" id="NF047433">
    <property type="entry name" value="Lepto_7_Nterm"/>
    <property type="match status" value="1"/>
</dbReference>
<keyword evidence="3" id="KW-1185">Reference proteome</keyword>
<evidence type="ECO:0000256" key="1">
    <source>
        <dbReference type="SAM" id="MobiDB-lite"/>
    </source>
</evidence>
<dbReference type="EMBL" id="AHMH02000114">
    <property type="protein sequence ID" value="EMM99380.1"/>
    <property type="molecule type" value="Genomic_DNA"/>
</dbReference>
<gene>
    <name evidence="2" type="ORF">LEP1GSC035_1277</name>
</gene>
<proteinExistence type="predicted"/>
<protein>
    <recommendedName>
        <fullName evidence="4">DUF481 domain-containing protein</fullName>
    </recommendedName>
</protein>
<evidence type="ECO:0008006" key="4">
    <source>
        <dbReference type="Google" id="ProtNLM"/>
    </source>
</evidence>
<accession>A0ABN0IYF3</accession>
<reference evidence="2 3" key="1">
    <citation type="submission" date="2013-01" db="EMBL/GenBank/DDBJ databases">
        <authorList>
            <person name="Harkins D.M."/>
            <person name="Durkin A.S."/>
            <person name="Brinkac L.M."/>
            <person name="Haft D.H."/>
            <person name="Selengut J.D."/>
            <person name="Sanka R."/>
            <person name="DePew J."/>
            <person name="Purushe J."/>
            <person name="Whelen A.C."/>
            <person name="Vinetz J.M."/>
            <person name="Sutton G.G."/>
            <person name="Nierman W.C."/>
            <person name="Fouts D.E."/>
        </authorList>
    </citation>
    <scope>NUCLEOTIDE SEQUENCE [LARGE SCALE GENOMIC DNA]</scope>
    <source>
        <strain evidence="2 3">2007001578</strain>
    </source>
</reference>
<name>A0ABN0IYF3_9LEPT</name>
<evidence type="ECO:0000313" key="3">
    <source>
        <dbReference type="Proteomes" id="UP000012099"/>
    </source>
</evidence>
<sequence length="464" mass="53177">MSKFIFRKLNRIARFKQCVIIPDTLFAKINFMKKFISYSIIVFLTTTVSLKSETVLLKSGERIEGNILNQDKETVTFRLSNGTTKVFQKSKIQKISFSKIIETIPKKEETKNKEEEKKRKSKELAELAEKQKSKLENSKKREQELIDSKRHYLDVSFGIGDGTEQSELRPFYQTIQYAGLAFSSSGQAEILANPYKTPNSGSTTRIRYVWNRLTFELRGTEAKRNIDVNGFQTLAFGTGSESESSGERTVNTILGEMNTKFQKVSSRVGFTPYPHPILDLQILGGIERIWTRTSQEVDSIGQKTGSGIDPSRISFREYSSHYKGYSLGIGFEWNFLKRFTLQGQILHLDMTSPSSFRNNEYRIDSSNQMLSLNQFGLDYRWKSIGTEMNLRLSTKLIGNWSLFLETSNMNLKNTLQTGYITENEGDPDQLALKIFGPKILIPMLYESKTILTYVQVGVNYRLDF</sequence>
<feature type="region of interest" description="Disordered" evidence="1">
    <location>
        <begin position="109"/>
        <end position="142"/>
    </location>
</feature>
<evidence type="ECO:0000313" key="2">
    <source>
        <dbReference type="EMBL" id="EMM99380.1"/>
    </source>
</evidence>
<dbReference type="Proteomes" id="UP000012099">
    <property type="component" value="Unassembled WGS sequence"/>
</dbReference>